<reference evidence="2" key="1">
    <citation type="journal article" date="2014" name="Front. Microbiol.">
        <title>High frequency of phylogenetically diverse reductive dehalogenase-homologous genes in deep subseafloor sedimentary metagenomes.</title>
        <authorList>
            <person name="Kawai M."/>
            <person name="Futagami T."/>
            <person name="Toyoda A."/>
            <person name="Takaki Y."/>
            <person name="Nishi S."/>
            <person name="Hori S."/>
            <person name="Arai W."/>
            <person name="Tsubouchi T."/>
            <person name="Morono Y."/>
            <person name="Uchiyama I."/>
            <person name="Ito T."/>
            <person name="Fujiyama A."/>
            <person name="Inagaki F."/>
            <person name="Takami H."/>
        </authorList>
    </citation>
    <scope>NUCLEOTIDE SEQUENCE</scope>
    <source>
        <strain evidence="2">Expedition CK06-06</strain>
    </source>
</reference>
<evidence type="ECO:0000313" key="2">
    <source>
        <dbReference type="EMBL" id="GAJ07496.1"/>
    </source>
</evidence>
<gene>
    <name evidence="2" type="ORF">S12H4_45228</name>
</gene>
<dbReference type="EMBL" id="BARW01027943">
    <property type="protein sequence ID" value="GAJ07496.1"/>
    <property type="molecule type" value="Genomic_DNA"/>
</dbReference>
<feature type="region of interest" description="Disordered" evidence="1">
    <location>
        <begin position="1"/>
        <end position="23"/>
    </location>
</feature>
<evidence type="ECO:0000256" key="1">
    <source>
        <dbReference type="SAM" id="MobiDB-lite"/>
    </source>
</evidence>
<accession>X1V5S4</accession>
<organism evidence="2">
    <name type="scientific">marine sediment metagenome</name>
    <dbReference type="NCBI Taxonomy" id="412755"/>
    <lineage>
        <taxon>unclassified sequences</taxon>
        <taxon>metagenomes</taxon>
        <taxon>ecological metagenomes</taxon>
    </lineage>
</organism>
<dbReference type="AlphaFoldDB" id="X1V5S4"/>
<proteinExistence type="predicted"/>
<sequence length="59" mass="6857">MWDNFENSYELDHTPLHSTGNKPIPLPYQEKGFLVPLRAFDIAPGRQEESLWQSCLILI</sequence>
<comment type="caution">
    <text evidence="2">The sequence shown here is derived from an EMBL/GenBank/DDBJ whole genome shotgun (WGS) entry which is preliminary data.</text>
</comment>
<protein>
    <submittedName>
        <fullName evidence="2">Uncharacterized protein</fullName>
    </submittedName>
</protein>
<name>X1V5S4_9ZZZZ</name>